<dbReference type="SUPFAM" id="SSF47413">
    <property type="entry name" value="lambda repressor-like DNA-binding domains"/>
    <property type="match status" value="1"/>
</dbReference>
<reference evidence="3" key="1">
    <citation type="journal article" date="2021" name="PeerJ">
        <title>Extensive microbial diversity within the chicken gut microbiome revealed by metagenomics and culture.</title>
        <authorList>
            <person name="Gilroy R."/>
            <person name="Ravi A."/>
            <person name="Getino M."/>
            <person name="Pursley I."/>
            <person name="Horton D.L."/>
            <person name="Alikhan N.F."/>
            <person name="Baker D."/>
            <person name="Gharbi K."/>
            <person name="Hall N."/>
            <person name="Watson M."/>
            <person name="Adriaenssens E.M."/>
            <person name="Foster-Nyarko E."/>
            <person name="Jarju S."/>
            <person name="Secka A."/>
            <person name="Antonio M."/>
            <person name="Oren A."/>
            <person name="Chaudhuri R.R."/>
            <person name="La Ragione R."/>
            <person name="Hildebrand F."/>
            <person name="Pallen M.J."/>
        </authorList>
    </citation>
    <scope>NUCLEOTIDE SEQUENCE</scope>
    <source>
        <strain evidence="3">ChiBcec2-3848</strain>
    </source>
</reference>
<feature type="domain" description="HTH cro/C1-type" evidence="2">
    <location>
        <begin position="28"/>
        <end position="80"/>
    </location>
</feature>
<evidence type="ECO:0000313" key="3">
    <source>
        <dbReference type="EMBL" id="HJC64973.1"/>
    </source>
</evidence>
<dbReference type="PANTHER" id="PTHR46558:SF4">
    <property type="entry name" value="DNA-BIDING PHAGE PROTEIN"/>
    <property type="match status" value="1"/>
</dbReference>
<reference evidence="3" key="2">
    <citation type="submission" date="2021-04" db="EMBL/GenBank/DDBJ databases">
        <authorList>
            <person name="Gilroy R."/>
        </authorList>
    </citation>
    <scope>NUCLEOTIDE SEQUENCE</scope>
    <source>
        <strain evidence="3">ChiBcec2-3848</strain>
    </source>
</reference>
<dbReference type="AlphaFoldDB" id="A0A9D2PRA9"/>
<name>A0A9D2PRA9_9FIRM</name>
<dbReference type="Pfam" id="PF01381">
    <property type="entry name" value="HTH_3"/>
    <property type="match status" value="1"/>
</dbReference>
<dbReference type="EMBL" id="DWVZ01000223">
    <property type="protein sequence ID" value="HJC64973.1"/>
    <property type="molecule type" value="Genomic_DNA"/>
</dbReference>
<proteinExistence type="predicted"/>
<evidence type="ECO:0000313" key="4">
    <source>
        <dbReference type="Proteomes" id="UP000823886"/>
    </source>
</evidence>
<comment type="caution">
    <text evidence="3">The sequence shown here is derived from an EMBL/GenBank/DDBJ whole genome shotgun (WGS) entry which is preliminary data.</text>
</comment>
<protein>
    <submittedName>
        <fullName evidence="3">Helix-turn-helix transcriptional regulator</fullName>
    </submittedName>
</protein>
<dbReference type="InterPro" id="IPR010982">
    <property type="entry name" value="Lambda_DNA-bd_dom_sf"/>
</dbReference>
<dbReference type="Proteomes" id="UP000823886">
    <property type="component" value="Unassembled WGS sequence"/>
</dbReference>
<dbReference type="GO" id="GO:0003677">
    <property type="term" value="F:DNA binding"/>
    <property type="evidence" value="ECO:0007669"/>
    <property type="project" value="UniProtKB-KW"/>
</dbReference>
<dbReference type="InterPro" id="IPR001387">
    <property type="entry name" value="Cro/C1-type_HTH"/>
</dbReference>
<evidence type="ECO:0000259" key="2">
    <source>
        <dbReference type="PROSITE" id="PS50943"/>
    </source>
</evidence>
<keyword evidence="1" id="KW-0238">DNA-binding</keyword>
<gene>
    <name evidence="3" type="ORF">H9753_15375</name>
</gene>
<accession>A0A9D2PRA9</accession>
<dbReference type="CDD" id="cd00093">
    <property type="entry name" value="HTH_XRE"/>
    <property type="match status" value="1"/>
</dbReference>
<organism evidence="3 4">
    <name type="scientific">Candidatus Blautia merdavium</name>
    <dbReference type="NCBI Taxonomy" id="2838494"/>
    <lineage>
        <taxon>Bacteria</taxon>
        <taxon>Bacillati</taxon>
        <taxon>Bacillota</taxon>
        <taxon>Clostridia</taxon>
        <taxon>Lachnospirales</taxon>
        <taxon>Lachnospiraceae</taxon>
        <taxon>Blautia</taxon>
    </lineage>
</organism>
<sequence>MDYYSEEKEILIEERKKVRRETALLYIQARKKRNLTQEELAKRLEVKRPNVARFESGDYNPTLDMLVKIAQCMGLKLEISLVEESGEKENG</sequence>
<dbReference type="Gene3D" id="1.10.260.40">
    <property type="entry name" value="lambda repressor-like DNA-binding domains"/>
    <property type="match status" value="1"/>
</dbReference>
<dbReference type="PANTHER" id="PTHR46558">
    <property type="entry name" value="TRACRIPTIONAL REGULATORY PROTEIN-RELATED-RELATED"/>
    <property type="match status" value="1"/>
</dbReference>
<evidence type="ECO:0000256" key="1">
    <source>
        <dbReference type="ARBA" id="ARBA00023125"/>
    </source>
</evidence>
<dbReference type="PROSITE" id="PS50943">
    <property type="entry name" value="HTH_CROC1"/>
    <property type="match status" value="1"/>
</dbReference>
<dbReference type="SMART" id="SM00530">
    <property type="entry name" value="HTH_XRE"/>
    <property type="match status" value="1"/>
</dbReference>